<dbReference type="WBParaSite" id="SMUV_0000865401-mRNA-1">
    <property type="protein sequence ID" value="SMUV_0000865401-mRNA-1"/>
    <property type="gene ID" value="SMUV_0000865401"/>
</dbReference>
<dbReference type="Proteomes" id="UP000046393">
    <property type="component" value="Unplaced"/>
</dbReference>
<dbReference type="STRING" id="451379.A0A0N5AUV7"/>
<sequence length="113" mass="13132">MQQRFWKTVDADVNQIIWRDITSVRGKHMRKGIARFLASYLITTENITKLNVQGEFSGIASEASSIANQKLLEKQGYNRMFEIMHIEILDANGKRIFNCDDGTDRIVLFFKKF</sequence>
<name>A0A0N5AUV7_9BILA</name>
<dbReference type="AlphaFoldDB" id="A0A0N5AUV7"/>
<evidence type="ECO:0000313" key="2">
    <source>
        <dbReference type="WBParaSite" id="SMUV_0000865401-mRNA-1"/>
    </source>
</evidence>
<proteinExistence type="predicted"/>
<reference evidence="2" key="1">
    <citation type="submission" date="2017-02" db="UniProtKB">
        <authorList>
            <consortium name="WormBaseParasite"/>
        </authorList>
    </citation>
    <scope>IDENTIFICATION</scope>
</reference>
<keyword evidence="1" id="KW-1185">Reference proteome</keyword>
<evidence type="ECO:0000313" key="1">
    <source>
        <dbReference type="Proteomes" id="UP000046393"/>
    </source>
</evidence>
<dbReference type="PANTHER" id="PTHR20905:SF30">
    <property type="entry name" value="N-ACETYLTRANSFERASE DOMAIN-CONTAINING PROTEIN"/>
    <property type="match status" value="1"/>
</dbReference>
<accession>A0A0N5AUV7</accession>
<dbReference type="Gene3D" id="3.40.630.30">
    <property type="match status" value="1"/>
</dbReference>
<dbReference type="PANTHER" id="PTHR20905">
    <property type="entry name" value="N-ACETYLTRANSFERASE-RELATED"/>
    <property type="match status" value="1"/>
</dbReference>
<dbReference type="GO" id="GO:0008080">
    <property type="term" value="F:N-acetyltransferase activity"/>
    <property type="evidence" value="ECO:0007669"/>
    <property type="project" value="TreeGrafter"/>
</dbReference>
<protein>
    <submittedName>
        <fullName evidence="2">Phage protein</fullName>
    </submittedName>
</protein>
<organism evidence="1 2">
    <name type="scientific">Syphacia muris</name>
    <dbReference type="NCBI Taxonomy" id="451379"/>
    <lineage>
        <taxon>Eukaryota</taxon>
        <taxon>Metazoa</taxon>
        <taxon>Ecdysozoa</taxon>
        <taxon>Nematoda</taxon>
        <taxon>Chromadorea</taxon>
        <taxon>Rhabditida</taxon>
        <taxon>Spirurina</taxon>
        <taxon>Oxyuridomorpha</taxon>
        <taxon>Oxyuroidea</taxon>
        <taxon>Oxyuridae</taxon>
        <taxon>Syphacia</taxon>
    </lineage>
</organism>